<dbReference type="InterPro" id="IPR001537">
    <property type="entry name" value="SpoU_MeTrfase"/>
</dbReference>
<evidence type="ECO:0000256" key="4">
    <source>
        <dbReference type="ARBA" id="ARBA00022691"/>
    </source>
</evidence>
<keyword evidence="5" id="KW-0819">tRNA processing</keyword>
<gene>
    <name evidence="7" type="ORF">CYME_CMR425C</name>
</gene>
<dbReference type="GeneID" id="16996794"/>
<accession>M1UWI9</accession>
<keyword evidence="8" id="KW-1185">Reference proteome</keyword>
<dbReference type="Gene3D" id="3.40.1280.10">
    <property type="match status" value="1"/>
</dbReference>
<dbReference type="InterPro" id="IPR029026">
    <property type="entry name" value="tRNA_m1G_MTases_N"/>
</dbReference>
<proteinExistence type="inferred from homology"/>
<dbReference type="Proteomes" id="UP000007014">
    <property type="component" value="Chromosome 18"/>
</dbReference>
<reference evidence="7 8" key="2">
    <citation type="journal article" date="2007" name="BMC Biol.">
        <title>A 100%-complete sequence reveals unusually simple genomic features in the hot-spring red alga Cyanidioschyzon merolae.</title>
        <authorList>
            <person name="Nozaki H."/>
            <person name="Takano H."/>
            <person name="Misumi O."/>
            <person name="Terasawa K."/>
            <person name="Matsuzaki M."/>
            <person name="Maruyama S."/>
            <person name="Nishida K."/>
            <person name="Yagisawa F."/>
            <person name="Yoshida Y."/>
            <person name="Fujiwara T."/>
            <person name="Takio S."/>
            <person name="Tamura K."/>
            <person name="Chung S.J."/>
            <person name="Nakamura S."/>
            <person name="Kuroiwa H."/>
            <person name="Tanaka K."/>
            <person name="Sato N."/>
            <person name="Kuroiwa T."/>
        </authorList>
    </citation>
    <scope>NUCLEOTIDE SEQUENCE [LARGE SCALE GENOMIC DNA]</scope>
    <source>
        <strain evidence="7 8">10D</strain>
    </source>
</reference>
<dbReference type="KEGG" id="cme:CYME_CMR425C"/>
<dbReference type="RefSeq" id="XP_005538642.1">
    <property type="nucleotide sequence ID" value="XM_005538585.1"/>
</dbReference>
<name>M1UWI9_CYAM1</name>
<evidence type="ECO:0000313" key="7">
    <source>
        <dbReference type="EMBL" id="BAM82606.1"/>
    </source>
</evidence>
<dbReference type="InterPro" id="IPR029028">
    <property type="entry name" value="Alpha/beta_knot_MTases"/>
</dbReference>
<dbReference type="OMA" id="MALWEAY"/>
<evidence type="ECO:0000256" key="5">
    <source>
        <dbReference type="ARBA" id="ARBA00022694"/>
    </source>
</evidence>
<dbReference type="Pfam" id="PF00588">
    <property type="entry name" value="SpoU_methylase"/>
    <property type="match status" value="1"/>
</dbReference>
<dbReference type="STRING" id="280699.M1UWI9"/>
<dbReference type="OrthoDB" id="5580682at2759"/>
<dbReference type="HAMAP" id="MF_01885">
    <property type="entry name" value="tRNA_methyltr_TrmL"/>
    <property type="match status" value="1"/>
</dbReference>
<dbReference type="GO" id="GO:0002130">
    <property type="term" value="P:wobble position ribose methylation"/>
    <property type="evidence" value="ECO:0007669"/>
    <property type="project" value="TreeGrafter"/>
</dbReference>
<dbReference type="PANTHER" id="PTHR42971:SF1">
    <property type="entry name" value="TRNA (CYTIDINE(34)-2'-O)-METHYLTRANSFERASE"/>
    <property type="match status" value="1"/>
</dbReference>
<evidence type="ECO:0000256" key="2">
    <source>
        <dbReference type="ARBA" id="ARBA00022603"/>
    </source>
</evidence>
<dbReference type="PANTHER" id="PTHR42971">
    <property type="entry name" value="TRNA (CYTIDINE(34)-2'-O)-METHYLTRANSFERASE"/>
    <property type="match status" value="1"/>
</dbReference>
<dbReference type="InterPro" id="IPR016914">
    <property type="entry name" value="TrmL"/>
</dbReference>
<keyword evidence="1" id="KW-0963">Cytoplasm</keyword>
<organism evidence="7 8">
    <name type="scientific">Cyanidioschyzon merolae (strain NIES-3377 / 10D)</name>
    <name type="common">Unicellular red alga</name>
    <dbReference type="NCBI Taxonomy" id="280699"/>
    <lineage>
        <taxon>Eukaryota</taxon>
        <taxon>Rhodophyta</taxon>
        <taxon>Bangiophyceae</taxon>
        <taxon>Cyanidiales</taxon>
        <taxon>Cyanidiaceae</taxon>
        <taxon>Cyanidioschyzon</taxon>
    </lineage>
</organism>
<keyword evidence="2 7" id="KW-0489">Methyltransferase</keyword>
<dbReference type="GO" id="GO:0003723">
    <property type="term" value="F:RNA binding"/>
    <property type="evidence" value="ECO:0007669"/>
    <property type="project" value="InterPro"/>
</dbReference>
<reference evidence="7 8" key="1">
    <citation type="journal article" date="2004" name="Nature">
        <title>Genome sequence of the ultrasmall unicellular red alga Cyanidioschyzon merolae 10D.</title>
        <authorList>
            <person name="Matsuzaki M."/>
            <person name="Misumi O."/>
            <person name="Shin-i T."/>
            <person name="Maruyama S."/>
            <person name="Takahara M."/>
            <person name="Miyagishima S."/>
            <person name="Mori T."/>
            <person name="Nishida K."/>
            <person name="Yagisawa F."/>
            <person name="Nishida K."/>
            <person name="Yoshida Y."/>
            <person name="Nishimura Y."/>
            <person name="Nakao S."/>
            <person name="Kobayashi T."/>
            <person name="Momoyama Y."/>
            <person name="Higashiyama T."/>
            <person name="Minoda A."/>
            <person name="Sano M."/>
            <person name="Nomoto H."/>
            <person name="Oishi K."/>
            <person name="Hayashi H."/>
            <person name="Ohta F."/>
            <person name="Nishizaka S."/>
            <person name="Haga S."/>
            <person name="Miura S."/>
            <person name="Morishita T."/>
            <person name="Kabeya Y."/>
            <person name="Terasawa K."/>
            <person name="Suzuki Y."/>
            <person name="Ishii Y."/>
            <person name="Asakawa S."/>
            <person name="Takano H."/>
            <person name="Ohta N."/>
            <person name="Kuroiwa H."/>
            <person name="Tanaka K."/>
            <person name="Shimizu N."/>
            <person name="Sugano S."/>
            <person name="Sato N."/>
            <person name="Nozaki H."/>
            <person name="Ogasawara N."/>
            <person name="Kohara Y."/>
            <person name="Kuroiwa T."/>
        </authorList>
    </citation>
    <scope>NUCLEOTIDE SEQUENCE [LARGE SCALE GENOMIC DNA]</scope>
    <source>
        <strain evidence="7 8">10D</strain>
    </source>
</reference>
<keyword evidence="4" id="KW-0949">S-adenosyl-L-methionine</keyword>
<dbReference type="eggNOG" id="ENOG502QQ5S">
    <property type="taxonomic scope" value="Eukaryota"/>
</dbReference>
<dbReference type="Gramene" id="CMR425CT">
    <property type="protein sequence ID" value="CMR425CT"/>
    <property type="gene ID" value="CMR425C"/>
</dbReference>
<dbReference type="SUPFAM" id="SSF75217">
    <property type="entry name" value="alpha/beta knot"/>
    <property type="match status" value="1"/>
</dbReference>
<dbReference type="HOGENOM" id="CLU_941239_0_0_1"/>
<evidence type="ECO:0000259" key="6">
    <source>
        <dbReference type="Pfam" id="PF00588"/>
    </source>
</evidence>
<dbReference type="GO" id="GO:0008173">
    <property type="term" value="F:RNA methyltransferase activity"/>
    <property type="evidence" value="ECO:0007669"/>
    <property type="project" value="InterPro"/>
</dbReference>
<keyword evidence="3" id="KW-0808">Transferase</keyword>
<evidence type="ECO:0000256" key="1">
    <source>
        <dbReference type="ARBA" id="ARBA00022490"/>
    </source>
</evidence>
<protein>
    <submittedName>
        <fullName evidence="7">Probable rRNA methyltransferase</fullName>
    </submittedName>
</protein>
<dbReference type="AlphaFoldDB" id="M1UWI9"/>
<sequence>MMTIPCSRKRALKEPQRNALAAGRTPQYSSYCALCMDTGTWYRRQALMRALEFVFVTEWSPELPCFAGVSRASRQCISRSKCVRASYGPGVVSAPLRHTGTGEPLLNVVFYAPSIHWNTGNTARTTVGFQARLHIIEPLGFSLSDRHLKRAGLDYWPFVDLRVWSSWQAFRDEGLPQLGNVFYFTKFAQSSLLDADLVSSKKGSEVLATKITLIFGNELDGFERIPPEDIPRERTIAIPMVCPGDAGIRSYNLSTSAAIALWEAYRQVQVALRSDGGPATVNRCAVESPRATVRPQ</sequence>
<feature type="domain" description="tRNA/rRNA methyltransferase SpoU type" evidence="6">
    <location>
        <begin position="106"/>
        <end position="262"/>
    </location>
</feature>
<evidence type="ECO:0000256" key="3">
    <source>
        <dbReference type="ARBA" id="ARBA00022679"/>
    </source>
</evidence>
<dbReference type="CDD" id="cd18094">
    <property type="entry name" value="SpoU-like_TrmL"/>
    <property type="match status" value="1"/>
</dbReference>
<evidence type="ECO:0000313" key="8">
    <source>
        <dbReference type="Proteomes" id="UP000007014"/>
    </source>
</evidence>
<dbReference type="EMBL" id="AP006500">
    <property type="protein sequence ID" value="BAM82606.1"/>
    <property type="molecule type" value="Genomic_DNA"/>
</dbReference>